<evidence type="ECO:0000313" key="2">
    <source>
        <dbReference type="EMBL" id="OIP84372.1"/>
    </source>
</evidence>
<reference evidence="2 3" key="1">
    <citation type="journal article" date="2016" name="Environ. Microbiol.">
        <title>Genomic resolution of a cold subsurface aquifer community provides metabolic insights for novel microbes adapted to high CO concentrations.</title>
        <authorList>
            <person name="Probst A.J."/>
            <person name="Castelle C.J."/>
            <person name="Singh A."/>
            <person name="Brown C.T."/>
            <person name="Anantharaman K."/>
            <person name="Sharon I."/>
            <person name="Hug L.A."/>
            <person name="Burstein D."/>
            <person name="Emerson J.B."/>
            <person name="Thomas B.C."/>
            <person name="Banfield J.F."/>
        </authorList>
    </citation>
    <scope>NUCLEOTIDE SEQUENCE [LARGE SCALE GENOMIC DNA]</scope>
    <source>
        <strain evidence="2">CG2_30_33_16</strain>
    </source>
</reference>
<protein>
    <recommendedName>
        <fullName evidence="1">Glycosyltransferase 2-like domain-containing protein</fullName>
    </recommendedName>
</protein>
<proteinExistence type="predicted"/>
<evidence type="ECO:0000259" key="1">
    <source>
        <dbReference type="Pfam" id="PF00535"/>
    </source>
</evidence>
<feature type="domain" description="Glycosyltransferase 2-like" evidence="1">
    <location>
        <begin position="7"/>
        <end position="145"/>
    </location>
</feature>
<dbReference type="Pfam" id="PF00535">
    <property type="entry name" value="Glycos_transf_2"/>
    <property type="match status" value="1"/>
</dbReference>
<comment type="caution">
    <text evidence="2">The sequence shown here is derived from an EMBL/GenBank/DDBJ whole genome shotgun (WGS) entry which is preliminary data.</text>
</comment>
<dbReference type="GO" id="GO:0016758">
    <property type="term" value="F:hexosyltransferase activity"/>
    <property type="evidence" value="ECO:0007669"/>
    <property type="project" value="UniProtKB-ARBA"/>
</dbReference>
<dbReference type="InterPro" id="IPR001173">
    <property type="entry name" value="Glyco_trans_2-like"/>
</dbReference>
<sequence length="329" mass="38914">MKTPFFSIVIPTYNRPKELERAIKSILSQSFKNFEIVISDNHKGSKVSKLSPLLNNKQIRYYFNDENIGFTRNLYKAIGLAKGEYVFILGDDDWLGNLNLLENVYQKIKNKGYGYIRVSFLYCSQNNKRYSLFLDQKTNRTLGKNQNSLEILDFLDRSVYSSISGLIFKRPASLLIKSILQSQNPKFEMSDFWVKYLFDAVRKAGGWIDFEDVIYVSLSQYESPTFYLLINNRLPREMVWELFKNDLSKKEMKTWIKNETANFSRMLPSIRYYSSRTNLIAFTKRLLQLNSGLKWEPSFYFKLFVAVVMPRWLWRWLRAIAINCSTRFL</sequence>
<name>A0A1J5HIB1_9BACT</name>
<evidence type="ECO:0000313" key="3">
    <source>
        <dbReference type="Proteomes" id="UP000183758"/>
    </source>
</evidence>
<dbReference type="CDD" id="cd00761">
    <property type="entry name" value="Glyco_tranf_GTA_type"/>
    <property type="match status" value="1"/>
</dbReference>
<dbReference type="Gene3D" id="3.90.550.10">
    <property type="entry name" value="Spore Coat Polysaccharide Biosynthesis Protein SpsA, Chain A"/>
    <property type="match status" value="1"/>
</dbReference>
<dbReference type="EMBL" id="MNZM01000058">
    <property type="protein sequence ID" value="OIP84372.1"/>
    <property type="molecule type" value="Genomic_DNA"/>
</dbReference>
<accession>A0A1J5HIB1</accession>
<dbReference type="SUPFAM" id="SSF53448">
    <property type="entry name" value="Nucleotide-diphospho-sugar transferases"/>
    <property type="match status" value="1"/>
</dbReference>
<dbReference type="AlphaFoldDB" id="A0A1J5HIB1"/>
<dbReference type="InterPro" id="IPR029044">
    <property type="entry name" value="Nucleotide-diphossugar_trans"/>
</dbReference>
<dbReference type="PANTHER" id="PTHR22916">
    <property type="entry name" value="GLYCOSYLTRANSFERASE"/>
    <property type="match status" value="1"/>
</dbReference>
<dbReference type="Proteomes" id="UP000183758">
    <property type="component" value="Unassembled WGS sequence"/>
</dbReference>
<dbReference type="PANTHER" id="PTHR22916:SF3">
    <property type="entry name" value="UDP-GLCNAC:BETAGAL BETA-1,3-N-ACETYLGLUCOSAMINYLTRANSFERASE-LIKE PROTEIN 1"/>
    <property type="match status" value="1"/>
</dbReference>
<organism evidence="2 3">
    <name type="scientific">Candidatus Roizmanbacteria bacterium CG2_30_33_16</name>
    <dbReference type="NCBI Taxonomy" id="1805340"/>
    <lineage>
        <taxon>Bacteria</taxon>
        <taxon>Candidatus Roizmaniibacteriota</taxon>
    </lineage>
</organism>
<gene>
    <name evidence="2" type="ORF">AUK04_02485</name>
</gene>